<evidence type="ECO:0000313" key="3">
    <source>
        <dbReference type="Proteomes" id="UP001500630"/>
    </source>
</evidence>
<evidence type="ECO:0008006" key="4">
    <source>
        <dbReference type="Google" id="ProtNLM"/>
    </source>
</evidence>
<dbReference type="Gene3D" id="3.30.560.10">
    <property type="entry name" value="Glucose Oxidase, domain 3"/>
    <property type="match status" value="1"/>
</dbReference>
<keyword evidence="3" id="KW-1185">Reference proteome</keyword>
<organism evidence="2 3">
    <name type="scientific">Nonomuraea rosea</name>
    <dbReference type="NCBI Taxonomy" id="638574"/>
    <lineage>
        <taxon>Bacteria</taxon>
        <taxon>Bacillati</taxon>
        <taxon>Actinomycetota</taxon>
        <taxon>Actinomycetes</taxon>
        <taxon>Streptosporangiales</taxon>
        <taxon>Streptosporangiaceae</taxon>
        <taxon>Nonomuraea</taxon>
    </lineage>
</organism>
<dbReference type="RefSeq" id="WP_345567306.1">
    <property type="nucleotide sequence ID" value="NZ_BAABDQ010000015.1"/>
</dbReference>
<dbReference type="Proteomes" id="UP001500630">
    <property type="component" value="Unassembled WGS sequence"/>
</dbReference>
<gene>
    <name evidence="2" type="ORF">GCM10022419_062620</name>
</gene>
<feature type="region of interest" description="Disordered" evidence="1">
    <location>
        <begin position="125"/>
        <end position="144"/>
    </location>
</feature>
<comment type="caution">
    <text evidence="2">The sequence shown here is derived from an EMBL/GenBank/DDBJ whole genome shotgun (WGS) entry which is preliminary data.</text>
</comment>
<accession>A0ABP6XX19</accession>
<protein>
    <recommendedName>
        <fullName evidence="4">Glucose-methanol-choline oxidoreductase N-terminal domain-containing protein</fullName>
    </recommendedName>
</protein>
<name>A0ABP6XX19_9ACTN</name>
<evidence type="ECO:0000313" key="2">
    <source>
        <dbReference type="EMBL" id="GAA3573162.1"/>
    </source>
</evidence>
<reference evidence="3" key="1">
    <citation type="journal article" date="2019" name="Int. J. Syst. Evol. Microbiol.">
        <title>The Global Catalogue of Microorganisms (GCM) 10K type strain sequencing project: providing services to taxonomists for standard genome sequencing and annotation.</title>
        <authorList>
            <consortium name="The Broad Institute Genomics Platform"/>
            <consortium name="The Broad Institute Genome Sequencing Center for Infectious Disease"/>
            <person name="Wu L."/>
            <person name="Ma J."/>
        </authorList>
    </citation>
    <scope>NUCLEOTIDE SEQUENCE [LARGE SCALE GENOMIC DNA]</scope>
    <source>
        <strain evidence="3">JCM 17326</strain>
    </source>
</reference>
<dbReference type="EMBL" id="BAABDQ010000015">
    <property type="protein sequence ID" value="GAA3573162.1"/>
    <property type="molecule type" value="Genomic_DNA"/>
</dbReference>
<dbReference type="SUPFAM" id="SSF54373">
    <property type="entry name" value="FAD-linked reductases, C-terminal domain"/>
    <property type="match status" value="1"/>
</dbReference>
<proteinExistence type="predicted"/>
<sequence length="144" mass="15701">MDERRAGPLVDQDPQERDLGVRVVRDLPGVGANLQDHPMVTPVWPVSDGSPLWNTLTENDVRDYHLLRRGPLASLTQAAAVLRSDATRPTVDLQFTLTLLGMTGEMTLIEEPVVTYAISVPDPDSRGSVRLSGTCAAGRSRLSR</sequence>
<evidence type="ECO:0000256" key="1">
    <source>
        <dbReference type="SAM" id="MobiDB-lite"/>
    </source>
</evidence>